<gene>
    <name evidence="2" type="ORF">M501DRAFT_993038</name>
</gene>
<evidence type="ECO:0000313" key="3">
    <source>
        <dbReference type="Proteomes" id="UP000799429"/>
    </source>
</evidence>
<protein>
    <submittedName>
        <fullName evidence="2">Uncharacterized protein</fullName>
    </submittedName>
</protein>
<reference evidence="2" key="1">
    <citation type="journal article" date="2020" name="Stud. Mycol.">
        <title>101 Dothideomycetes genomes: a test case for predicting lifestyles and emergence of pathogens.</title>
        <authorList>
            <person name="Haridas S."/>
            <person name="Albert R."/>
            <person name="Binder M."/>
            <person name="Bloem J."/>
            <person name="Labutti K."/>
            <person name="Salamov A."/>
            <person name="Andreopoulos B."/>
            <person name="Baker S."/>
            <person name="Barry K."/>
            <person name="Bills G."/>
            <person name="Bluhm B."/>
            <person name="Cannon C."/>
            <person name="Castanera R."/>
            <person name="Culley D."/>
            <person name="Daum C."/>
            <person name="Ezra D."/>
            <person name="Gonzalez J."/>
            <person name="Henrissat B."/>
            <person name="Kuo A."/>
            <person name="Liang C."/>
            <person name="Lipzen A."/>
            <person name="Lutzoni F."/>
            <person name="Magnuson J."/>
            <person name="Mondo S."/>
            <person name="Nolan M."/>
            <person name="Ohm R."/>
            <person name="Pangilinan J."/>
            <person name="Park H.-J."/>
            <person name="Ramirez L."/>
            <person name="Alfaro M."/>
            <person name="Sun H."/>
            <person name="Tritt A."/>
            <person name="Yoshinaga Y."/>
            <person name="Zwiers L.-H."/>
            <person name="Turgeon B."/>
            <person name="Goodwin S."/>
            <person name="Spatafora J."/>
            <person name="Crous P."/>
            <person name="Grigoriev I."/>
        </authorList>
    </citation>
    <scope>NUCLEOTIDE SEQUENCE</scope>
    <source>
        <strain evidence="2">CBS 101060</strain>
    </source>
</reference>
<sequence>MAKSKLIEALGVGAALGAVGSIYKAGEALIRLKRLHDVAEENAVFTRLAARVRDDLEEAERLMRVKEVKYALSGNPEKVEWIRDTMAGVHEALYEINRYTKRVCKDTDRGKHVGVKNRVIWVLDEHEKLVHRRMELATCHQSLLQVLALLGGLEPLRCCQDEKGQGNRYEQFTVEAKDKQHAPQQQAHVRFKEEYPGGGADARYNEYEFRREKQVPAGDYRGGNATYKETEYRRERQVPVAAPAAEYGGVEGNVRHYEYQNQQGRQEPVGNYGEYGAHAQPPPQHAQYGNYTGQRGQQGPVNVEYTVQREQAGPHKGEKFTEVYEKHNWQPQQEEWIPQVSRGPRSRL</sequence>
<proteinExistence type="predicted"/>
<dbReference type="Proteomes" id="UP000799429">
    <property type="component" value="Unassembled WGS sequence"/>
</dbReference>
<comment type="caution">
    <text evidence="2">The sequence shown here is derived from an EMBL/GenBank/DDBJ whole genome shotgun (WGS) entry which is preliminary data.</text>
</comment>
<name>A0A9P4S920_9PEZI</name>
<dbReference type="EMBL" id="MU006097">
    <property type="protein sequence ID" value="KAF2838176.1"/>
    <property type="molecule type" value="Genomic_DNA"/>
</dbReference>
<feature type="region of interest" description="Disordered" evidence="1">
    <location>
        <begin position="328"/>
        <end position="348"/>
    </location>
</feature>
<dbReference type="AlphaFoldDB" id="A0A9P4S920"/>
<accession>A0A9P4S920</accession>
<dbReference type="OrthoDB" id="5140048at2759"/>
<keyword evidence="3" id="KW-1185">Reference proteome</keyword>
<evidence type="ECO:0000256" key="1">
    <source>
        <dbReference type="SAM" id="MobiDB-lite"/>
    </source>
</evidence>
<evidence type="ECO:0000313" key="2">
    <source>
        <dbReference type="EMBL" id="KAF2838176.1"/>
    </source>
</evidence>
<organism evidence="2 3">
    <name type="scientific">Patellaria atrata CBS 101060</name>
    <dbReference type="NCBI Taxonomy" id="1346257"/>
    <lineage>
        <taxon>Eukaryota</taxon>
        <taxon>Fungi</taxon>
        <taxon>Dikarya</taxon>
        <taxon>Ascomycota</taxon>
        <taxon>Pezizomycotina</taxon>
        <taxon>Dothideomycetes</taxon>
        <taxon>Dothideomycetes incertae sedis</taxon>
        <taxon>Patellariales</taxon>
        <taxon>Patellariaceae</taxon>
        <taxon>Patellaria</taxon>
    </lineage>
</organism>